<reference evidence="1" key="1">
    <citation type="submission" date="2023-03" db="EMBL/GenBank/DDBJ databases">
        <title>Massive genome expansion in bonnet fungi (Mycena s.s.) driven by repeated elements and novel gene families across ecological guilds.</title>
        <authorList>
            <consortium name="Lawrence Berkeley National Laboratory"/>
            <person name="Harder C.B."/>
            <person name="Miyauchi S."/>
            <person name="Viragh M."/>
            <person name="Kuo A."/>
            <person name="Thoen E."/>
            <person name="Andreopoulos B."/>
            <person name="Lu D."/>
            <person name="Skrede I."/>
            <person name="Drula E."/>
            <person name="Henrissat B."/>
            <person name="Morin E."/>
            <person name="Kohler A."/>
            <person name="Barry K."/>
            <person name="LaButti K."/>
            <person name="Morin E."/>
            <person name="Salamov A."/>
            <person name="Lipzen A."/>
            <person name="Mereny Z."/>
            <person name="Hegedus B."/>
            <person name="Baldrian P."/>
            <person name="Stursova M."/>
            <person name="Weitz H."/>
            <person name="Taylor A."/>
            <person name="Grigoriev I.V."/>
            <person name="Nagy L.G."/>
            <person name="Martin F."/>
            <person name="Kauserud H."/>
        </authorList>
    </citation>
    <scope>NUCLEOTIDE SEQUENCE</scope>
    <source>
        <strain evidence="1">9144</strain>
    </source>
</reference>
<name>A0AAD6YE04_9AGAR</name>
<accession>A0AAD6YE04</accession>
<sequence length="142" mass="16155">MSSPPSAPWSPCSLPATHLFPPVTGCLFPAARCRRWLPTARRRYWLPPARRRCWLSGGVPAARRHWLPAPATCHLLRAPCHRRSLSPVWPLTCCYPLDTSRRSHAVRLPLAWHSMQRELWAPRLLHPRPNAQLPTSTALARA</sequence>
<gene>
    <name evidence="1" type="ORF">GGX14DRAFT_563183</name>
</gene>
<dbReference type="AlphaFoldDB" id="A0AAD6YE04"/>
<evidence type="ECO:0000313" key="2">
    <source>
        <dbReference type="Proteomes" id="UP001219525"/>
    </source>
</evidence>
<protein>
    <submittedName>
        <fullName evidence="1">Uncharacterized protein</fullName>
    </submittedName>
</protein>
<comment type="caution">
    <text evidence="1">The sequence shown here is derived from an EMBL/GenBank/DDBJ whole genome shotgun (WGS) entry which is preliminary data.</text>
</comment>
<dbReference type="EMBL" id="JARJCW010000019">
    <property type="protein sequence ID" value="KAJ7214363.1"/>
    <property type="molecule type" value="Genomic_DNA"/>
</dbReference>
<dbReference type="Proteomes" id="UP001219525">
    <property type="component" value="Unassembled WGS sequence"/>
</dbReference>
<organism evidence="1 2">
    <name type="scientific">Mycena pura</name>
    <dbReference type="NCBI Taxonomy" id="153505"/>
    <lineage>
        <taxon>Eukaryota</taxon>
        <taxon>Fungi</taxon>
        <taxon>Dikarya</taxon>
        <taxon>Basidiomycota</taxon>
        <taxon>Agaricomycotina</taxon>
        <taxon>Agaricomycetes</taxon>
        <taxon>Agaricomycetidae</taxon>
        <taxon>Agaricales</taxon>
        <taxon>Marasmiineae</taxon>
        <taxon>Mycenaceae</taxon>
        <taxon>Mycena</taxon>
    </lineage>
</organism>
<proteinExistence type="predicted"/>
<evidence type="ECO:0000313" key="1">
    <source>
        <dbReference type="EMBL" id="KAJ7214363.1"/>
    </source>
</evidence>
<keyword evidence="2" id="KW-1185">Reference proteome</keyword>